<dbReference type="EMBL" id="JAVXUP010000514">
    <property type="protein sequence ID" value="KAK3026130.1"/>
    <property type="molecule type" value="Genomic_DNA"/>
</dbReference>
<feature type="domain" description="AMP-dependent synthetase/ligase" evidence="5">
    <location>
        <begin position="28"/>
        <end position="408"/>
    </location>
</feature>
<protein>
    <recommendedName>
        <fullName evidence="9">4-coumarate--CoA ligase</fullName>
    </recommendedName>
</protein>
<comment type="pathway">
    <text evidence="1">Phytoalexin biosynthesis; 3,4',5-trihydroxystilbene biosynthesis; 3,4',5-trihydroxystilbene from trans-4-coumarate: step 1/2.</text>
</comment>
<accession>A0AA89B397</accession>
<evidence type="ECO:0000259" key="5">
    <source>
        <dbReference type="Pfam" id="PF00501"/>
    </source>
</evidence>
<dbReference type="GO" id="GO:0106286">
    <property type="term" value="F:(E)-caffeate-CoA ligase activity"/>
    <property type="evidence" value="ECO:0007669"/>
    <property type="project" value="UniProtKB-ARBA"/>
</dbReference>
<evidence type="ECO:0000313" key="7">
    <source>
        <dbReference type="EMBL" id="KAK3026130.1"/>
    </source>
</evidence>
<dbReference type="FunFam" id="3.40.50.12780:FF:000003">
    <property type="entry name" value="Long-chain-fatty-acid--CoA ligase FadD"/>
    <property type="match status" value="2"/>
</dbReference>
<dbReference type="Gene3D" id="3.30.300.30">
    <property type="match status" value="2"/>
</dbReference>
<evidence type="ECO:0000256" key="2">
    <source>
        <dbReference type="ARBA" id="ARBA00006432"/>
    </source>
</evidence>
<evidence type="ECO:0000256" key="3">
    <source>
        <dbReference type="ARBA" id="ARBA00022598"/>
    </source>
</evidence>
<organism evidence="7 8">
    <name type="scientific">Escallonia herrerae</name>
    <dbReference type="NCBI Taxonomy" id="1293975"/>
    <lineage>
        <taxon>Eukaryota</taxon>
        <taxon>Viridiplantae</taxon>
        <taxon>Streptophyta</taxon>
        <taxon>Embryophyta</taxon>
        <taxon>Tracheophyta</taxon>
        <taxon>Spermatophyta</taxon>
        <taxon>Magnoliopsida</taxon>
        <taxon>eudicotyledons</taxon>
        <taxon>Gunneridae</taxon>
        <taxon>Pentapetalae</taxon>
        <taxon>asterids</taxon>
        <taxon>campanulids</taxon>
        <taxon>Escalloniales</taxon>
        <taxon>Escalloniaceae</taxon>
        <taxon>Escallonia</taxon>
    </lineage>
</organism>
<dbReference type="InterPro" id="IPR000873">
    <property type="entry name" value="AMP-dep_synth/lig_dom"/>
</dbReference>
<dbReference type="AlphaFoldDB" id="A0AA89B397"/>
<dbReference type="PROSITE" id="PS00455">
    <property type="entry name" value="AMP_BINDING"/>
    <property type="match status" value="2"/>
</dbReference>
<reference evidence="7" key="1">
    <citation type="submission" date="2022-12" db="EMBL/GenBank/DDBJ databases">
        <title>Draft genome assemblies for two species of Escallonia (Escalloniales).</title>
        <authorList>
            <person name="Chanderbali A."/>
            <person name="Dervinis C."/>
            <person name="Anghel I."/>
            <person name="Soltis D."/>
            <person name="Soltis P."/>
            <person name="Zapata F."/>
        </authorList>
    </citation>
    <scope>NUCLEOTIDE SEQUENCE</scope>
    <source>
        <strain evidence="7">UCBG64.0493</strain>
        <tissue evidence="7">Leaf</tissue>
    </source>
</reference>
<evidence type="ECO:0000313" key="8">
    <source>
        <dbReference type="Proteomes" id="UP001188597"/>
    </source>
</evidence>
<feature type="domain" description="AMP-binding enzyme C-terminal" evidence="6">
    <location>
        <begin position="1045"/>
        <end position="1122"/>
    </location>
</feature>
<comment type="caution">
    <text evidence="7">The sequence shown here is derived from an EMBL/GenBank/DDBJ whole genome shotgun (WGS) entry which is preliminary data.</text>
</comment>
<dbReference type="SUPFAM" id="SSF56801">
    <property type="entry name" value="Acetyl-CoA synthetase-like"/>
    <property type="match status" value="2"/>
</dbReference>
<dbReference type="NCBIfam" id="NF006020">
    <property type="entry name" value="PRK08162.1"/>
    <property type="match status" value="1"/>
</dbReference>
<proteinExistence type="inferred from homology"/>
<dbReference type="FunFam" id="3.30.300.30:FF:000008">
    <property type="entry name" value="2,3-dihydroxybenzoate-AMP ligase"/>
    <property type="match status" value="2"/>
</dbReference>
<keyword evidence="4" id="KW-0587">Phenylpropanoid metabolism</keyword>
<dbReference type="Gene3D" id="3.40.50.12780">
    <property type="entry name" value="N-terminal domain of ligase-like"/>
    <property type="match status" value="2"/>
</dbReference>
<sequence length="1143" mass="125095">EGRPSVEMDLLQPNAANSCPLTPLTLLERCATVYGDCPSVVYNSTTHTWSDTLRRCLRLASSMASLGVKRRHVVSVLAPNVPAMYELQFAVPMAGAVINNINTRLDARTVSVLLLHSESKLVFVDCQLHSLLLEAISLIPSNVQHPVVILITDEGASPLISCDAFHATHEELVERGDPSFDWVRPSNEWDPMTLNYTSGTTSSPKGVVHSHRALFITTVDSLIDWFVPKQPVYLWTLPMFHSNGWTFTWGMAAVGGTNICLRKFDAAAVYAAISQHNVTHMCGAPVVLNMISNFPDAKPLKSPVYFRTGGAPPPAPVLLRSESLGFKVSHGYGMTEVASVVVSCAWKPKWNNLPAVERARLKARQGVRTLAMTEVDVVDPITGVSVKRDGLTLGEIVFRGGGLMMGYLKDPEGTAKCMRENGWLYTGDVGVMHPDGYLEIKDRSKDIIITGGENVSSVEVESVLYSNPAVNEAAVVAQPDEFWGETPCAFVSLQADVEARPTEKDMIEFCRARLAHYMVPKTVVFMEELPKTATGKIQKFSLRDVAKAMGSSPASRFCSKLHSDPPTMRATVRAEIVGYGGKREELMGNAHSLNMDLLKPSPANLCPLTPITFLERSATVYGDCTSLVYNSTTYTWSETYRRCLQLASSIASLGITRLQLVSVLAPNVPAMYELQFAIPMAGAVVNNINTRLDARTISVLLRHGESELVFVDFRLRSLLMEAMSLYPTGDRRPILVLITEDGASPSLNARFHATHEELVKSGDPGFEWAHPETEWDPLTLNYTSGTTSSPKGVVHSHRGVFITTLDSLMDWSVPKQPTFLWTLPMFHSSGWNFIWGMAAVGGTNICLPKFEPPVAYAAIEKHNVTHMCGAPVVLNMLSTAPNAKPLKNPVHVLTGGSPPPAGLLLRMEELGFVVTHGYGLTEVGGMVVSCAWKSKWNKLPATERARLKTRQGVRTLAMTDVDVVDPVLGLSAKRDGLTMGEIVFKGGCIMLGYLKDPKGTAECIKENGWLYSGDVGVMHPDGYLEIKDRSKDIIITGGENVSSVEVESVLYTHTAVNETAVVARPDDFWGETPCAFVSLKGDIAATPTEKDMIEYCRERLPHYMVPKTVVFMEELPKTATGKIQKFSLRKIAKGMGVSPVSRL</sequence>
<comment type="similarity">
    <text evidence="2">Belongs to the ATP-dependent AMP-binding enzyme family.</text>
</comment>
<dbReference type="Pfam" id="PF00501">
    <property type="entry name" value="AMP-binding"/>
    <property type="match status" value="2"/>
</dbReference>
<dbReference type="PANTHER" id="PTHR43859">
    <property type="entry name" value="ACYL-ACTIVATING ENZYME"/>
    <property type="match status" value="1"/>
</dbReference>
<keyword evidence="8" id="KW-1185">Reference proteome</keyword>
<feature type="domain" description="AMP-dependent synthetase/ligase" evidence="5">
    <location>
        <begin position="614"/>
        <end position="994"/>
    </location>
</feature>
<keyword evidence="3" id="KW-0436">Ligase</keyword>
<evidence type="ECO:0000259" key="6">
    <source>
        <dbReference type="Pfam" id="PF13193"/>
    </source>
</evidence>
<dbReference type="PANTHER" id="PTHR43859:SF57">
    <property type="entry name" value="ACYL-ACTIVATING ENZYME 8-RELATED"/>
    <property type="match status" value="1"/>
</dbReference>
<evidence type="ECO:0000256" key="1">
    <source>
        <dbReference type="ARBA" id="ARBA00004930"/>
    </source>
</evidence>
<feature type="non-terminal residue" evidence="7">
    <location>
        <position position="1"/>
    </location>
</feature>
<dbReference type="InterPro" id="IPR042099">
    <property type="entry name" value="ANL_N_sf"/>
</dbReference>
<gene>
    <name evidence="7" type="ORF">RJ639_042573</name>
</gene>
<dbReference type="InterPro" id="IPR020845">
    <property type="entry name" value="AMP-binding_CS"/>
</dbReference>
<dbReference type="GO" id="GO:0009698">
    <property type="term" value="P:phenylpropanoid metabolic process"/>
    <property type="evidence" value="ECO:0007669"/>
    <property type="project" value="UniProtKB-KW"/>
</dbReference>
<feature type="domain" description="AMP-binding enzyme C-terminal" evidence="6">
    <location>
        <begin position="459"/>
        <end position="536"/>
    </location>
</feature>
<dbReference type="CDD" id="cd12118">
    <property type="entry name" value="ttLC_FACS_AEE21_like"/>
    <property type="match status" value="2"/>
</dbReference>
<name>A0AA89B397_9ASTE</name>
<dbReference type="Pfam" id="PF13193">
    <property type="entry name" value="AMP-binding_C"/>
    <property type="match status" value="2"/>
</dbReference>
<dbReference type="Proteomes" id="UP001188597">
    <property type="component" value="Unassembled WGS sequence"/>
</dbReference>
<dbReference type="InterPro" id="IPR025110">
    <property type="entry name" value="AMP-bd_C"/>
</dbReference>
<evidence type="ECO:0000256" key="4">
    <source>
        <dbReference type="ARBA" id="ARBA00023051"/>
    </source>
</evidence>
<dbReference type="InterPro" id="IPR045851">
    <property type="entry name" value="AMP-bd_C_sf"/>
</dbReference>
<evidence type="ECO:0008006" key="9">
    <source>
        <dbReference type="Google" id="ProtNLM"/>
    </source>
</evidence>